<feature type="domain" description="FlgD/Vpr Ig-like" evidence="6">
    <location>
        <begin position="110"/>
        <end position="179"/>
    </location>
</feature>
<proteinExistence type="inferred from homology"/>
<reference evidence="8 9" key="1">
    <citation type="submission" date="2020-04" db="EMBL/GenBank/DDBJ databases">
        <title>Genome sequencing of Rosenbergiella species.</title>
        <authorList>
            <person name="Alvarez-Perez S."/>
            <person name="Lievens B."/>
        </authorList>
    </citation>
    <scope>NUCLEOTIDE SEQUENCE [LARGE SCALE GENOMIC DNA]</scope>
    <source>
        <strain evidence="8 9">CdVSA20.1</strain>
    </source>
</reference>
<evidence type="ECO:0000256" key="5">
    <source>
        <dbReference type="RuleBase" id="RU362076"/>
    </source>
</evidence>
<evidence type="ECO:0000259" key="6">
    <source>
        <dbReference type="Pfam" id="PF13860"/>
    </source>
</evidence>
<comment type="caution">
    <text evidence="8">The sequence shown here is derived from an EMBL/GenBank/DDBJ whole genome shotgun (WGS) entry which is preliminary data.</text>
</comment>
<dbReference type="InterPro" id="IPR005648">
    <property type="entry name" value="FlgD"/>
</dbReference>
<dbReference type="InterPro" id="IPR025963">
    <property type="entry name" value="FLgD_Tudor"/>
</dbReference>
<dbReference type="RefSeq" id="WP_214212435.1">
    <property type="nucleotide sequence ID" value="NZ_JABBFO010000002.1"/>
</dbReference>
<comment type="similarity">
    <text evidence="1 5">Belongs to the FlgD family.</text>
</comment>
<name>A0ABS5T4F1_9GAMM</name>
<sequence length="222" mass="22846">MLSSLPQTKTLTTAPLLGATRSESSSADLQNQFLTLLIAQLKNQDPTNPMDNSQLTTQLAQINTLAGIENLNTTLSSISGQINANQSIQNTLLIGHGVMVPGDALLVGEEVTTPFGFETNAAATAVTATIKDSGGNVVAQLELGGMNAGVHTFQWDGTLEDGSTAASGQYTVSIDASNESGALTATPLSYAMVYGVTPTASGVVLNLGTYGSASLDQIKQIL</sequence>
<gene>
    <name evidence="8" type="primary">flgD</name>
    <name evidence="8" type="ORF">HGT73_04420</name>
</gene>
<accession>A0ABS5T4F1</accession>
<dbReference type="EMBL" id="JABBFO010000002">
    <property type="protein sequence ID" value="MBT0726633.1"/>
    <property type="molecule type" value="Genomic_DNA"/>
</dbReference>
<evidence type="ECO:0000313" key="8">
    <source>
        <dbReference type="EMBL" id="MBT0726633.1"/>
    </source>
</evidence>
<evidence type="ECO:0000256" key="4">
    <source>
        <dbReference type="ARBA" id="ARBA00024746"/>
    </source>
</evidence>
<keyword evidence="8" id="KW-0282">Flagellum</keyword>
<dbReference type="Gene3D" id="2.60.40.4070">
    <property type="match status" value="1"/>
</dbReference>
<dbReference type="NCBIfam" id="NF005176">
    <property type="entry name" value="PRK06655.1-1"/>
    <property type="match status" value="1"/>
</dbReference>
<evidence type="ECO:0000313" key="9">
    <source>
        <dbReference type="Proteomes" id="UP000786875"/>
    </source>
</evidence>
<evidence type="ECO:0000256" key="3">
    <source>
        <dbReference type="ARBA" id="ARBA00022795"/>
    </source>
</evidence>
<keyword evidence="8" id="KW-0969">Cilium</keyword>
<dbReference type="InterPro" id="IPR025965">
    <property type="entry name" value="FlgD/Vpr_Ig-like"/>
</dbReference>
<keyword evidence="3 5" id="KW-1005">Bacterial flagellum biogenesis</keyword>
<dbReference type="Gene3D" id="2.30.30.910">
    <property type="match status" value="1"/>
</dbReference>
<evidence type="ECO:0000256" key="1">
    <source>
        <dbReference type="ARBA" id="ARBA00010577"/>
    </source>
</evidence>
<feature type="domain" description="FlgD Tudor-like" evidence="7">
    <location>
        <begin position="85"/>
        <end position="219"/>
    </location>
</feature>
<dbReference type="Pfam" id="PF03963">
    <property type="entry name" value="FlgD"/>
    <property type="match status" value="1"/>
</dbReference>
<evidence type="ECO:0000256" key="2">
    <source>
        <dbReference type="ARBA" id="ARBA00016013"/>
    </source>
</evidence>
<evidence type="ECO:0000259" key="7">
    <source>
        <dbReference type="Pfam" id="PF13861"/>
    </source>
</evidence>
<organism evidence="8 9">
    <name type="scientific">Rosenbergiella australiborealis</name>
    <dbReference type="NCBI Taxonomy" id="1544696"/>
    <lineage>
        <taxon>Bacteria</taxon>
        <taxon>Pseudomonadati</taxon>
        <taxon>Pseudomonadota</taxon>
        <taxon>Gammaproteobacteria</taxon>
        <taxon>Enterobacterales</taxon>
        <taxon>Erwiniaceae</taxon>
        <taxon>Rosenbergiella</taxon>
    </lineage>
</organism>
<keyword evidence="9" id="KW-1185">Reference proteome</keyword>
<protein>
    <recommendedName>
        <fullName evidence="2 5">Basal-body rod modification protein FlgD</fullName>
    </recommendedName>
</protein>
<dbReference type="Proteomes" id="UP000786875">
    <property type="component" value="Unassembled WGS sequence"/>
</dbReference>
<dbReference type="Pfam" id="PF13860">
    <property type="entry name" value="FlgD_ig"/>
    <property type="match status" value="1"/>
</dbReference>
<keyword evidence="8" id="KW-0966">Cell projection</keyword>
<dbReference type="Pfam" id="PF13861">
    <property type="entry name" value="FLgD_tudor"/>
    <property type="match status" value="1"/>
</dbReference>
<comment type="function">
    <text evidence="4 5">Required for flagellar hook formation. May act as a scaffolding protein.</text>
</comment>